<accession>A0AA86TSV6</accession>
<keyword evidence="3" id="KW-1185">Reference proteome</keyword>
<dbReference type="Proteomes" id="UP001642409">
    <property type="component" value="Unassembled WGS sequence"/>
</dbReference>
<dbReference type="EMBL" id="CAXDID020000003">
    <property type="protein sequence ID" value="CAL5972546.1"/>
    <property type="molecule type" value="Genomic_DNA"/>
</dbReference>
<reference evidence="1" key="1">
    <citation type="submission" date="2023-06" db="EMBL/GenBank/DDBJ databases">
        <authorList>
            <person name="Kurt Z."/>
        </authorList>
    </citation>
    <scope>NUCLEOTIDE SEQUENCE</scope>
</reference>
<protein>
    <submittedName>
        <fullName evidence="2">Hypothetical_protein</fullName>
    </submittedName>
</protein>
<comment type="caution">
    <text evidence="1">The sequence shown here is derived from an EMBL/GenBank/DDBJ whole genome shotgun (WGS) entry which is preliminary data.</text>
</comment>
<gene>
    <name evidence="1" type="ORF">HINF_LOCUS15046</name>
    <name evidence="2" type="ORF">HINF_LOCUS1959</name>
</gene>
<reference evidence="2 3" key="2">
    <citation type="submission" date="2024-07" db="EMBL/GenBank/DDBJ databases">
        <authorList>
            <person name="Akdeniz Z."/>
        </authorList>
    </citation>
    <scope>NUCLEOTIDE SEQUENCE [LARGE SCALE GENOMIC DNA]</scope>
</reference>
<proteinExistence type="predicted"/>
<evidence type="ECO:0000313" key="2">
    <source>
        <dbReference type="EMBL" id="CAL5972546.1"/>
    </source>
</evidence>
<dbReference type="AlphaFoldDB" id="A0AA86TSV6"/>
<dbReference type="EMBL" id="CATOUU010000380">
    <property type="protein sequence ID" value="CAI9927401.1"/>
    <property type="molecule type" value="Genomic_DNA"/>
</dbReference>
<name>A0AA86TSV6_9EUKA</name>
<evidence type="ECO:0000313" key="3">
    <source>
        <dbReference type="Proteomes" id="UP001642409"/>
    </source>
</evidence>
<sequence>MIVRNIKIPKIEVIAAWSTAQNLFVMSSNNVVYKLFQDEFKQSDQRVNQTVVETEDCSYMNMIVSGSLQTQQKHLFIKNMKHYVLCNNHLYKLISSCINTDLTGVRRISLSRYKLVQFARPRRSCSLFLRTW</sequence>
<organism evidence="1">
    <name type="scientific">Hexamita inflata</name>
    <dbReference type="NCBI Taxonomy" id="28002"/>
    <lineage>
        <taxon>Eukaryota</taxon>
        <taxon>Metamonada</taxon>
        <taxon>Diplomonadida</taxon>
        <taxon>Hexamitidae</taxon>
        <taxon>Hexamitinae</taxon>
        <taxon>Hexamita</taxon>
    </lineage>
</organism>
<evidence type="ECO:0000313" key="1">
    <source>
        <dbReference type="EMBL" id="CAI9927401.1"/>
    </source>
</evidence>